<dbReference type="AlphaFoldDB" id="A0A822Y5I6"/>
<feature type="chain" id="PRO_5032381928" evidence="1">
    <location>
        <begin position="23"/>
        <end position="115"/>
    </location>
</feature>
<feature type="signal peptide" evidence="1">
    <location>
        <begin position="1"/>
        <end position="22"/>
    </location>
</feature>
<evidence type="ECO:0000313" key="2">
    <source>
        <dbReference type="EMBL" id="DAD27283.1"/>
    </source>
</evidence>
<proteinExistence type="predicted"/>
<dbReference type="Proteomes" id="UP000607653">
    <property type="component" value="Unassembled WGS sequence"/>
</dbReference>
<sequence length="115" mass="13251">MAYFLSSSSWWLNCLFIDLVQLCVSPHYSKGPLPNVDLSYLGSWEEGSYPILSFSGKDHVNNLWYRSFIGFGNAYFGELIQGNFHGRNVSAPFYLFVFFTDMCLPPSYLVKVTWH</sequence>
<reference evidence="2 3" key="1">
    <citation type="journal article" date="2020" name="Mol. Biol. Evol.">
        <title>Distinct Expression and Methylation Patterns for Genes with Different Fates following a Single Whole-Genome Duplication in Flowering Plants.</title>
        <authorList>
            <person name="Shi T."/>
            <person name="Rahmani R.S."/>
            <person name="Gugger P.F."/>
            <person name="Wang M."/>
            <person name="Li H."/>
            <person name="Zhang Y."/>
            <person name="Li Z."/>
            <person name="Wang Q."/>
            <person name="Van de Peer Y."/>
            <person name="Marchal K."/>
            <person name="Chen J."/>
        </authorList>
    </citation>
    <scope>NUCLEOTIDE SEQUENCE [LARGE SCALE GENOMIC DNA]</scope>
    <source>
        <tissue evidence="2">Leaf</tissue>
    </source>
</reference>
<gene>
    <name evidence="2" type="ORF">HUJ06_028751</name>
</gene>
<protein>
    <submittedName>
        <fullName evidence="2">Uncharacterized protein</fullName>
    </submittedName>
</protein>
<comment type="caution">
    <text evidence="2">The sequence shown here is derived from an EMBL/GenBank/DDBJ whole genome shotgun (WGS) entry which is preliminary data.</text>
</comment>
<dbReference type="EMBL" id="DUZY01000002">
    <property type="protein sequence ID" value="DAD27283.1"/>
    <property type="molecule type" value="Genomic_DNA"/>
</dbReference>
<organism evidence="2 3">
    <name type="scientific">Nelumbo nucifera</name>
    <name type="common">Sacred lotus</name>
    <dbReference type="NCBI Taxonomy" id="4432"/>
    <lineage>
        <taxon>Eukaryota</taxon>
        <taxon>Viridiplantae</taxon>
        <taxon>Streptophyta</taxon>
        <taxon>Embryophyta</taxon>
        <taxon>Tracheophyta</taxon>
        <taxon>Spermatophyta</taxon>
        <taxon>Magnoliopsida</taxon>
        <taxon>Proteales</taxon>
        <taxon>Nelumbonaceae</taxon>
        <taxon>Nelumbo</taxon>
    </lineage>
</organism>
<evidence type="ECO:0000256" key="1">
    <source>
        <dbReference type="SAM" id="SignalP"/>
    </source>
</evidence>
<keyword evidence="1" id="KW-0732">Signal</keyword>
<evidence type="ECO:0000313" key="3">
    <source>
        <dbReference type="Proteomes" id="UP000607653"/>
    </source>
</evidence>
<name>A0A822Y5I6_NELNU</name>
<accession>A0A822Y5I6</accession>
<keyword evidence="3" id="KW-1185">Reference proteome</keyword>